<feature type="active site" description="Proton donor" evidence="2">
    <location>
        <position position="41"/>
    </location>
</feature>
<name>A0ABD4TPA2_9EURY</name>
<keyword evidence="1 2" id="KW-0378">Hydrolase</keyword>
<dbReference type="PANTHER" id="PTHR35561">
    <property type="entry name" value="RNA 2',3'-CYCLIC PHOSPHODIESTERASE"/>
    <property type="match status" value="1"/>
</dbReference>
<evidence type="ECO:0000313" key="5">
    <source>
        <dbReference type="Proteomes" id="UP001524383"/>
    </source>
</evidence>
<feature type="short sequence motif" description="HXTX 1" evidence="2">
    <location>
        <begin position="41"/>
        <end position="44"/>
    </location>
</feature>
<dbReference type="Gene3D" id="3.90.1140.10">
    <property type="entry name" value="Cyclic phosphodiesterase"/>
    <property type="match status" value="1"/>
</dbReference>
<accession>A0ABD4TPA2</accession>
<organism evidence="4 5">
    <name type="scientific">Methanocalculus taiwanensis</name>
    <dbReference type="NCBI Taxonomy" id="106207"/>
    <lineage>
        <taxon>Archaea</taxon>
        <taxon>Methanobacteriati</taxon>
        <taxon>Methanobacteriota</taxon>
        <taxon>Stenosarchaea group</taxon>
        <taxon>Methanomicrobia</taxon>
        <taxon>Methanomicrobiales</taxon>
        <taxon>Methanocalculaceae</taxon>
        <taxon>Methanocalculus</taxon>
    </lineage>
</organism>
<dbReference type="NCBIfam" id="TIGR02258">
    <property type="entry name" value="2_5_ligase"/>
    <property type="match status" value="1"/>
</dbReference>
<sequence length="179" mass="19595">MVRAFVAIDLVASLREAFSLVQEPLKTCSGRLAIVDPSLLHITLKFLGEVPADQVRGVGEVLHSVESSPFTLRICGISSNNPKRPRVIWAVVEDGGRTGALANEIDAALEPLGFSREKRPFRPHITLARVKEYHPDIPVAIDSLSDWVCGEMEVAGFVLKKSTLTPRGPIYETITEVPL</sequence>
<dbReference type="InterPro" id="IPR004175">
    <property type="entry name" value="RNA_CPDase"/>
</dbReference>
<feature type="short sequence motif" description="HXTX 2" evidence="2">
    <location>
        <begin position="124"/>
        <end position="127"/>
    </location>
</feature>
<dbReference type="InterPro" id="IPR014051">
    <property type="entry name" value="Phosphoesterase_HXTX"/>
</dbReference>
<feature type="domain" description="Phosphoesterase HXTX" evidence="3">
    <location>
        <begin position="100"/>
        <end position="171"/>
    </location>
</feature>
<feature type="active site" description="Proton acceptor" evidence="2">
    <location>
        <position position="124"/>
    </location>
</feature>
<dbReference type="Proteomes" id="UP001524383">
    <property type="component" value="Unassembled WGS sequence"/>
</dbReference>
<evidence type="ECO:0000256" key="2">
    <source>
        <dbReference type="HAMAP-Rule" id="MF_01940"/>
    </source>
</evidence>
<dbReference type="PANTHER" id="PTHR35561:SF1">
    <property type="entry name" value="RNA 2',3'-CYCLIC PHOSPHODIESTERASE"/>
    <property type="match status" value="1"/>
</dbReference>
<dbReference type="InterPro" id="IPR009097">
    <property type="entry name" value="Cyclic_Pdiesterase"/>
</dbReference>
<reference evidence="4 5" key="1">
    <citation type="submission" date="2019-08" db="EMBL/GenBank/DDBJ databases">
        <authorList>
            <person name="Chen S.-C."/>
            <person name="Lai M.-C."/>
            <person name="You Y.-T."/>
        </authorList>
    </citation>
    <scope>NUCLEOTIDE SEQUENCE [LARGE SCALE GENOMIC DNA]</scope>
    <source>
        <strain evidence="4 5">P2F9704a</strain>
    </source>
</reference>
<dbReference type="Pfam" id="PF02834">
    <property type="entry name" value="LigT_PEase"/>
    <property type="match status" value="2"/>
</dbReference>
<proteinExistence type="inferred from homology"/>
<dbReference type="EMBL" id="VOTZ01000020">
    <property type="protein sequence ID" value="MCQ1539105.1"/>
    <property type="molecule type" value="Genomic_DNA"/>
</dbReference>
<dbReference type="SUPFAM" id="SSF55144">
    <property type="entry name" value="LigT-like"/>
    <property type="match status" value="1"/>
</dbReference>
<evidence type="ECO:0000256" key="1">
    <source>
        <dbReference type="ARBA" id="ARBA00022801"/>
    </source>
</evidence>
<feature type="domain" description="Phosphoesterase HXTX" evidence="3">
    <location>
        <begin position="11"/>
        <end position="89"/>
    </location>
</feature>
<keyword evidence="5" id="KW-1185">Reference proteome</keyword>
<evidence type="ECO:0000313" key="4">
    <source>
        <dbReference type="EMBL" id="MCQ1539105.1"/>
    </source>
</evidence>
<dbReference type="RefSeq" id="WP_255333069.1">
    <property type="nucleotide sequence ID" value="NZ_VOTZ01000020.1"/>
</dbReference>
<comment type="catalytic activity">
    <reaction evidence="2">
        <text>a 3'-end 2',3'-cyclophospho-ribonucleotide-RNA + H2O = a 3'-end 2'-phospho-ribonucleotide-RNA + H(+)</text>
        <dbReference type="Rhea" id="RHEA:11828"/>
        <dbReference type="Rhea" id="RHEA-COMP:10464"/>
        <dbReference type="Rhea" id="RHEA-COMP:17353"/>
        <dbReference type="ChEBI" id="CHEBI:15377"/>
        <dbReference type="ChEBI" id="CHEBI:15378"/>
        <dbReference type="ChEBI" id="CHEBI:83064"/>
        <dbReference type="ChEBI" id="CHEBI:173113"/>
        <dbReference type="EC" id="3.1.4.58"/>
    </reaction>
</comment>
<evidence type="ECO:0000259" key="3">
    <source>
        <dbReference type="Pfam" id="PF02834"/>
    </source>
</evidence>
<gene>
    <name evidence="4" type="primary">thpR</name>
    <name evidence="4" type="ORF">FTO68_08945</name>
</gene>
<protein>
    <recommendedName>
        <fullName evidence="2">RNA 2',3'-cyclic phosphodiesterase</fullName>
        <shortName evidence="2">RNA 2',3'-CPDase</shortName>
        <ecNumber evidence="2">3.1.4.58</ecNumber>
    </recommendedName>
</protein>
<comment type="caution">
    <text evidence="4">The sequence shown here is derived from an EMBL/GenBank/DDBJ whole genome shotgun (WGS) entry which is preliminary data.</text>
</comment>
<comment type="similarity">
    <text evidence="2">Belongs to the 2H phosphoesterase superfamily. ThpR family.</text>
</comment>
<dbReference type="EC" id="3.1.4.58" evidence="2"/>
<dbReference type="GO" id="GO:0008664">
    <property type="term" value="F:RNA 2',3'-cyclic 3'-phosphodiesterase activity"/>
    <property type="evidence" value="ECO:0007669"/>
    <property type="project" value="UniProtKB-EC"/>
</dbReference>
<dbReference type="HAMAP" id="MF_01940">
    <property type="entry name" value="RNA_CPDase"/>
    <property type="match status" value="1"/>
</dbReference>
<dbReference type="AlphaFoldDB" id="A0ABD4TPA2"/>
<comment type="function">
    <text evidence="2">Hydrolyzes RNA 2',3'-cyclic phosphodiester to an RNA 2'-phosphomonoester.</text>
</comment>